<evidence type="ECO:0000256" key="12">
    <source>
        <dbReference type="SAM" id="Phobius"/>
    </source>
</evidence>
<feature type="transmembrane region" description="Helical" evidence="12">
    <location>
        <begin position="293"/>
        <end position="317"/>
    </location>
</feature>
<keyword evidence="4" id="KW-1003">Cell membrane</keyword>
<evidence type="ECO:0000256" key="6">
    <source>
        <dbReference type="ARBA" id="ARBA00022692"/>
    </source>
</evidence>
<feature type="transmembrane region" description="Helical" evidence="12">
    <location>
        <begin position="195"/>
        <end position="216"/>
    </location>
</feature>
<feature type="transmembrane region" description="Helical" evidence="12">
    <location>
        <begin position="6"/>
        <end position="36"/>
    </location>
</feature>
<evidence type="ECO:0000256" key="8">
    <source>
        <dbReference type="ARBA" id="ARBA00022982"/>
    </source>
</evidence>
<dbReference type="InterPro" id="IPR003317">
    <property type="entry name" value="Cyt-d_oxidase_su2"/>
</dbReference>
<feature type="transmembrane region" description="Helical" evidence="12">
    <location>
        <begin position="222"/>
        <end position="241"/>
    </location>
</feature>
<evidence type="ECO:0000256" key="7">
    <source>
        <dbReference type="ARBA" id="ARBA00022723"/>
    </source>
</evidence>
<feature type="transmembrane region" description="Helical" evidence="12">
    <location>
        <begin position="114"/>
        <end position="136"/>
    </location>
</feature>
<dbReference type="RefSeq" id="WP_158052833.1">
    <property type="nucleotide sequence ID" value="NZ_WBKB01000007.1"/>
</dbReference>
<dbReference type="OrthoDB" id="9776710at2"/>
<feature type="transmembrane region" description="Helical" evidence="12">
    <location>
        <begin position="156"/>
        <end position="183"/>
    </location>
</feature>
<feature type="transmembrane region" description="Helical" evidence="12">
    <location>
        <begin position="82"/>
        <end position="102"/>
    </location>
</feature>
<reference evidence="13 14" key="1">
    <citation type="submission" date="2019-09" db="EMBL/GenBank/DDBJ databases">
        <title>Phylogeny of genus Pseudoclavibacter and closely related genus.</title>
        <authorList>
            <person name="Li Y."/>
        </authorList>
    </citation>
    <scope>NUCLEOTIDE SEQUENCE [LARGE SCALE GENOMIC DNA]</scope>
    <source>
        <strain evidence="13 14">KCTC 13959</strain>
    </source>
</reference>
<keyword evidence="6 12" id="KW-0812">Transmembrane</keyword>
<comment type="subcellular location">
    <subcellularLocation>
        <location evidence="1">Cell membrane</location>
        <topology evidence="1">Multi-pass membrane protein</topology>
    </subcellularLocation>
</comment>
<dbReference type="PANTHER" id="PTHR43141:SF5">
    <property type="entry name" value="CYTOCHROME BD-I UBIQUINOL OXIDASE SUBUNIT 2"/>
    <property type="match status" value="1"/>
</dbReference>
<keyword evidence="11 12" id="KW-0472">Membrane</keyword>
<gene>
    <name evidence="13" type="primary">cydB</name>
    <name evidence="13" type="ORF">F8O05_11185</name>
</gene>
<keyword evidence="14" id="KW-1185">Reference proteome</keyword>
<dbReference type="NCBIfam" id="TIGR00203">
    <property type="entry name" value="cydB"/>
    <property type="match status" value="1"/>
</dbReference>
<dbReference type="GO" id="GO:0070069">
    <property type="term" value="C:cytochrome complex"/>
    <property type="evidence" value="ECO:0007669"/>
    <property type="project" value="TreeGrafter"/>
</dbReference>
<dbReference type="PANTHER" id="PTHR43141">
    <property type="entry name" value="CYTOCHROME BD2 SUBUNIT II"/>
    <property type="match status" value="1"/>
</dbReference>
<dbReference type="GO" id="GO:0046872">
    <property type="term" value="F:metal ion binding"/>
    <property type="evidence" value="ECO:0007669"/>
    <property type="project" value="UniProtKB-KW"/>
</dbReference>
<comment type="similarity">
    <text evidence="2">Belongs to the cytochrome ubiquinol oxidase subunit 2 family.</text>
</comment>
<keyword evidence="9 12" id="KW-1133">Transmembrane helix</keyword>
<keyword evidence="3" id="KW-0813">Transport</keyword>
<keyword evidence="7" id="KW-0479">Metal-binding</keyword>
<accession>A0A7J5BBE7</accession>
<protein>
    <submittedName>
        <fullName evidence="13">Cytochrome d ubiquinol oxidase subunit II</fullName>
    </submittedName>
</protein>
<feature type="transmembrane region" description="Helical" evidence="12">
    <location>
        <begin position="248"/>
        <end position="273"/>
    </location>
</feature>
<keyword evidence="10" id="KW-0408">Iron</keyword>
<dbReference type="PIRSF" id="PIRSF000267">
    <property type="entry name" value="Cyt_oxidse_sub2"/>
    <property type="match status" value="1"/>
</dbReference>
<keyword evidence="8" id="KW-0249">Electron transport</keyword>
<evidence type="ECO:0000256" key="10">
    <source>
        <dbReference type="ARBA" id="ARBA00023004"/>
    </source>
</evidence>
<sequence length="355" mass="38814">MDLPTIWFVVIAVLWFGYLLLECFDLGVLMHLFGLARTPTERRVLINTIGPVWDGNEVWLITAGAMTFAAFPYWYASLFSGLYVPLVIVLFALIVRAVAIEYRSKHHTGRWTQTWDVLMAVASLIASFAVGAMLAITTTGLPINDNGDRVGGVWAWLSVPAVIGGLGVVGFSLIHGAVFLMLRTDAPMRDRARTFVLRWTPLLILPLLAWVIWVQVQSGDALTWAFVVVAAVALVTSYWLTGLKRSKAGFLAMAVFLAFGVAAIFVAVFPVVLPSTIDPAFNLTVWNAASGEYTLAVMSVVALFGIPAVIVTQAWSYRIFSKRLATKHIPPLHEVVPAVAETSASGNYRETEQTA</sequence>
<evidence type="ECO:0000256" key="4">
    <source>
        <dbReference type="ARBA" id="ARBA00022475"/>
    </source>
</evidence>
<evidence type="ECO:0000256" key="2">
    <source>
        <dbReference type="ARBA" id="ARBA00007543"/>
    </source>
</evidence>
<dbReference type="Pfam" id="PF02322">
    <property type="entry name" value="Cyt_bd_oxida_II"/>
    <property type="match status" value="1"/>
</dbReference>
<dbReference type="GO" id="GO:0016682">
    <property type="term" value="F:oxidoreductase activity, acting on diphenols and related substances as donors, oxygen as acceptor"/>
    <property type="evidence" value="ECO:0007669"/>
    <property type="project" value="TreeGrafter"/>
</dbReference>
<evidence type="ECO:0000256" key="1">
    <source>
        <dbReference type="ARBA" id="ARBA00004651"/>
    </source>
</evidence>
<comment type="caution">
    <text evidence="13">The sequence shown here is derived from an EMBL/GenBank/DDBJ whole genome shotgun (WGS) entry which is preliminary data.</text>
</comment>
<name>A0A7J5BBE7_9MICO</name>
<dbReference type="GO" id="GO:0009055">
    <property type="term" value="F:electron transfer activity"/>
    <property type="evidence" value="ECO:0007669"/>
    <property type="project" value="TreeGrafter"/>
</dbReference>
<dbReference type="EMBL" id="WBKB01000007">
    <property type="protein sequence ID" value="KAB1641882.1"/>
    <property type="molecule type" value="Genomic_DNA"/>
</dbReference>
<evidence type="ECO:0000313" key="14">
    <source>
        <dbReference type="Proteomes" id="UP000433493"/>
    </source>
</evidence>
<organism evidence="13 14">
    <name type="scientific">Gulosibacter chungangensis</name>
    <dbReference type="NCBI Taxonomy" id="979746"/>
    <lineage>
        <taxon>Bacteria</taxon>
        <taxon>Bacillati</taxon>
        <taxon>Actinomycetota</taxon>
        <taxon>Actinomycetes</taxon>
        <taxon>Micrococcales</taxon>
        <taxon>Microbacteriaceae</taxon>
        <taxon>Gulosibacter</taxon>
    </lineage>
</organism>
<evidence type="ECO:0000256" key="11">
    <source>
        <dbReference type="ARBA" id="ARBA00023136"/>
    </source>
</evidence>
<dbReference type="Proteomes" id="UP000433493">
    <property type="component" value="Unassembled WGS sequence"/>
</dbReference>
<evidence type="ECO:0000256" key="3">
    <source>
        <dbReference type="ARBA" id="ARBA00022448"/>
    </source>
</evidence>
<dbReference type="AlphaFoldDB" id="A0A7J5BBE7"/>
<evidence type="ECO:0000256" key="9">
    <source>
        <dbReference type="ARBA" id="ARBA00022989"/>
    </source>
</evidence>
<dbReference type="GO" id="GO:0005886">
    <property type="term" value="C:plasma membrane"/>
    <property type="evidence" value="ECO:0007669"/>
    <property type="project" value="UniProtKB-SubCell"/>
</dbReference>
<proteinExistence type="inferred from homology"/>
<keyword evidence="5" id="KW-0349">Heme</keyword>
<dbReference type="GO" id="GO:0019646">
    <property type="term" value="P:aerobic electron transport chain"/>
    <property type="evidence" value="ECO:0007669"/>
    <property type="project" value="TreeGrafter"/>
</dbReference>
<evidence type="ECO:0000256" key="5">
    <source>
        <dbReference type="ARBA" id="ARBA00022617"/>
    </source>
</evidence>
<evidence type="ECO:0000313" key="13">
    <source>
        <dbReference type="EMBL" id="KAB1641882.1"/>
    </source>
</evidence>